<dbReference type="FunCoup" id="A0A2N3N8V8">
    <property type="interactions" value="84"/>
</dbReference>
<dbReference type="Pfam" id="PF00271">
    <property type="entry name" value="Helicase_C"/>
    <property type="match status" value="1"/>
</dbReference>
<dbReference type="InterPro" id="IPR018973">
    <property type="entry name" value="MZB"/>
</dbReference>
<evidence type="ECO:0000313" key="2">
    <source>
        <dbReference type="EMBL" id="PKS08865.1"/>
    </source>
</evidence>
<dbReference type="Pfam" id="PF22982">
    <property type="entry name" value="WHD_HRQ1"/>
    <property type="match status" value="1"/>
</dbReference>
<dbReference type="PROSITE" id="PS51194">
    <property type="entry name" value="HELICASE_CTER"/>
    <property type="match status" value="1"/>
</dbReference>
<dbReference type="PANTHER" id="PTHR47957">
    <property type="entry name" value="ATP-DEPENDENT HELICASE HRQ1"/>
    <property type="match status" value="1"/>
</dbReference>
<feature type="domain" description="Helicase C-terminal" evidence="1">
    <location>
        <begin position="46"/>
        <end position="199"/>
    </location>
</feature>
<dbReference type="Pfam" id="PF09369">
    <property type="entry name" value="MZB"/>
    <property type="match status" value="1"/>
</dbReference>
<dbReference type="InterPro" id="IPR027417">
    <property type="entry name" value="P-loop_NTPase"/>
</dbReference>
<dbReference type="EMBL" id="NLAX01000010">
    <property type="protein sequence ID" value="PKS08865.1"/>
    <property type="molecule type" value="Genomic_DNA"/>
</dbReference>
<accession>A0A2N3N8V8</accession>
<name>A0A2N3N8V8_9PEZI</name>
<dbReference type="GO" id="GO:0036297">
    <property type="term" value="P:interstrand cross-link repair"/>
    <property type="evidence" value="ECO:0007669"/>
    <property type="project" value="TreeGrafter"/>
</dbReference>
<evidence type="ECO:0000259" key="1">
    <source>
        <dbReference type="PROSITE" id="PS51194"/>
    </source>
</evidence>
<dbReference type="SMART" id="SM00490">
    <property type="entry name" value="HELICc"/>
    <property type="match status" value="1"/>
</dbReference>
<dbReference type="InParanoid" id="A0A2N3N8V8"/>
<dbReference type="GO" id="GO:0043138">
    <property type="term" value="F:3'-5' DNA helicase activity"/>
    <property type="evidence" value="ECO:0007669"/>
    <property type="project" value="TreeGrafter"/>
</dbReference>
<dbReference type="STRING" id="41688.A0A2N3N8V8"/>
<dbReference type="GO" id="GO:0005634">
    <property type="term" value="C:nucleus"/>
    <property type="evidence" value="ECO:0007669"/>
    <property type="project" value="TreeGrafter"/>
</dbReference>
<dbReference type="Proteomes" id="UP000233524">
    <property type="component" value="Unassembled WGS sequence"/>
</dbReference>
<keyword evidence="3" id="KW-1185">Reference proteome</keyword>
<reference evidence="2 3" key="1">
    <citation type="journal article" date="2017" name="G3 (Bethesda)">
        <title>First Draft Genome Sequence of the Pathogenic Fungus Lomentospora prolificans (Formerly Scedosporium prolificans).</title>
        <authorList>
            <person name="Luo R."/>
            <person name="Zimin A."/>
            <person name="Workman R."/>
            <person name="Fan Y."/>
            <person name="Pertea G."/>
            <person name="Grossman N."/>
            <person name="Wear M.P."/>
            <person name="Jia B."/>
            <person name="Miller H."/>
            <person name="Casadevall A."/>
            <person name="Timp W."/>
            <person name="Zhang S.X."/>
            <person name="Salzberg S.L."/>
        </authorList>
    </citation>
    <scope>NUCLEOTIDE SEQUENCE [LARGE SCALE GENOMIC DNA]</scope>
    <source>
        <strain evidence="2 3">JHH-5317</strain>
    </source>
</reference>
<protein>
    <recommendedName>
        <fullName evidence="1">Helicase C-terminal domain-containing protein</fullName>
    </recommendedName>
</protein>
<organism evidence="2 3">
    <name type="scientific">Lomentospora prolificans</name>
    <dbReference type="NCBI Taxonomy" id="41688"/>
    <lineage>
        <taxon>Eukaryota</taxon>
        <taxon>Fungi</taxon>
        <taxon>Dikarya</taxon>
        <taxon>Ascomycota</taxon>
        <taxon>Pezizomycotina</taxon>
        <taxon>Sordariomycetes</taxon>
        <taxon>Hypocreomycetidae</taxon>
        <taxon>Microascales</taxon>
        <taxon>Microascaceae</taxon>
        <taxon>Lomentospora</taxon>
    </lineage>
</organism>
<gene>
    <name evidence="2" type="ORF">jhhlp_003476</name>
</gene>
<dbReference type="CDD" id="cd18797">
    <property type="entry name" value="SF2_C_Hrq"/>
    <property type="match status" value="1"/>
</dbReference>
<dbReference type="AlphaFoldDB" id="A0A2N3N8V8"/>
<dbReference type="OrthoDB" id="18781at2759"/>
<dbReference type="VEuPathDB" id="FungiDB:jhhlp_003476"/>
<dbReference type="PANTHER" id="PTHR47957:SF3">
    <property type="entry name" value="ATP-DEPENDENT HELICASE HRQ1"/>
    <property type="match status" value="1"/>
</dbReference>
<dbReference type="InterPro" id="IPR055227">
    <property type="entry name" value="HRQ1_WHD"/>
</dbReference>
<dbReference type="GO" id="GO:0006289">
    <property type="term" value="P:nucleotide-excision repair"/>
    <property type="evidence" value="ECO:0007669"/>
    <property type="project" value="TreeGrafter"/>
</dbReference>
<dbReference type="Gene3D" id="3.40.50.300">
    <property type="entry name" value="P-loop containing nucleotide triphosphate hydrolases"/>
    <property type="match status" value="1"/>
</dbReference>
<dbReference type="SUPFAM" id="SSF52540">
    <property type="entry name" value="P-loop containing nucleoside triphosphate hydrolases"/>
    <property type="match status" value="1"/>
</dbReference>
<dbReference type="InterPro" id="IPR001650">
    <property type="entry name" value="Helicase_C-like"/>
</dbReference>
<sequence>MAQPIQHFKTIFGVEEVKLVDTDGSPTDPADPTSGRGNAMVECCRLFCELILRGVRTIVFCKTRGRCEGLLNLARHELEQRGHPETSKRIVAYRGGYTADDRRKIESDMFDGQLLGIIATTALELGIDIGTLDCVLIWGFPYTISNLRQQSGRAGRRNGDSLSILLGDPLPSDQHYMRNPDNLFSKLNDEPQIDLQNILLREGHIQCAAHELPIQPDKDAVYFGADLQQICQNHLTKDDLGFYHCHVRFRPSPSSFVCIRNSEEERFAIIDTTNGRSNVLEDLEASRATFTIYDGAIYLHQGEKYLVRDFQPQKQRAFVELVKVNWTTRPRDFTDIDPVETDAIRKLRGSTSHAFYGTIKIEQKVFGFFKVDSRGRLLDAVMVDNPSVIRHTKGLWLDVPKEALELLRAHRLNAAASIHAAEHAILSMVPTLVPAIPGDVRTECKAAKKEFAKKETTRKRPGRLTIYDAGGGASGSGVSTRAFEHIDSLLRRALVRVEECRCTDGCMECVASELCYEGNEVITKVGAGVVLKSLLNISIDVDELPMGNDNGIETIIVARAIP</sequence>
<comment type="caution">
    <text evidence="2">The sequence shown here is derived from an EMBL/GenBank/DDBJ whole genome shotgun (WGS) entry which is preliminary data.</text>
</comment>
<proteinExistence type="predicted"/>
<evidence type="ECO:0000313" key="3">
    <source>
        <dbReference type="Proteomes" id="UP000233524"/>
    </source>
</evidence>